<accession>A0A3N4LR04</accession>
<organism evidence="2 3">
    <name type="scientific">Terfezia boudieri ATCC MYA-4762</name>
    <dbReference type="NCBI Taxonomy" id="1051890"/>
    <lineage>
        <taxon>Eukaryota</taxon>
        <taxon>Fungi</taxon>
        <taxon>Dikarya</taxon>
        <taxon>Ascomycota</taxon>
        <taxon>Pezizomycotina</taxon>
        <taxon>Pezizomycetes</taxon>
        <taxon>Pezizales</taxon>
        <taxon>Pezizaceae</taxon>
        <taxon>Terfezia</taxon>
    </lineage>
</organism>
<dbReference type="InParanoid" id="A0A3N4LR04"/>
<dbReference type="AlphaFoldDB" id="A0A3N4LR04"/>
<feature type="transmembrane region" description="Helical" evidence="1">
    <location>
        <begin position="43"/>
        <end position="62"/>
    </location>
</feature>
<sequence length="80" mass="9422">MSLGCSSATLQWAGFYLFVYLLLRTTRVKLLTSRILKWLRLWVNFLMVYGAIALLSAALHYFPQPTERWVEECLPWQARL</sequence>
<dbReference type="EMBL" id="ML121543">
    <property type="protein sequence ID" value="RPB24108.1"/>
    <property type="molecule type" value="Genomic_DNA"/>
</dbReference>
<dbReference type="OrthoDB" id="5444212at2759"/>
<name>A0A3N4LR04_9PEZI</name>
<gene>
    <name evidence="2" type="ORF">L211DRAFT_207091</name>
</gene>
<evidence type="ECO:0000256" key="1">
    <source>
        <dbReference type="SAM" id="Phobius"/>
    </source>
</evidence>
<keyword evidence="1" id="KW-0812">Transmembrane</keyword>
<protein>
    <recommendedName>
        <fullName evidence="4">Glucose receptor Git3 N-terminal domain-containing protein</fullName>
    </recommendedName>
</protein>
<dbReference type="Proteomes" id="UP000267821">
    <property type="component" value="Unassembled WGS sequence"/>
</dbReference>
<feature type="transmembrane region" description="Helical" evidence="1">
    <location>
        <begin position="6"/>
        <end position="23"/>
    </location>
</feature>
<reference evidence="2 3" key="1">
    <citation type="journal article" date="2018" name="Nat. Ecol. Evol.">
        <title>Pezizomycetes genomes reveal the molecular basis of ectomycorrhizal truffle lifestyle.</title>
        <authorList>
            <person name="Murat C."/>
            <person name="Payen T."/>
            <person name="Noel B."/>
            <person name="Kuo A."/>
            <person name="Morin E."/>
            <person name="Chen J."/>
            <person name="Kohler A."/>
            <person name="Krizsan K."/>
            <person name="Balestrini R."/>
            <person name="Da Silva C."/>
            <person name="Montanini B."/>
            <person name="Hainaut M."/>
            <person name="Levati E."/>
            <person name="Barry K.W."/>
            <person name="Belfiori B."/>
            <person name="Cichocki N."/>
            <person name="Clum A."/>
            <person name="Dockter R.B."/>
            <person name="Fauchery L."/>
            <person name="Guy J."/>
            <person name="Iotti M."/>
            <person name="Le Tacon F."/>
            <person name="Lindquist E.A."/>
            <person name="Lipzen A."/>
            <person name="Malagnac F."/>
            <person name="Mello A."/>
            <person name="Molinier V."/>
            <person name="Miyauchi S."/>
            <person name="Poulain J."/>
            <person name="Riccioni C."/>
            <person name="Rubini A."/>
            <person name="Sitrit Y."/>
            <person name="Splivallo R."/>
            <person name="Traeger S."/>
            <person name="Wang M."/>
            <person name="Zifcakova L."/>
            <person name="Wipf D."/>
            <person name="Zambonelli A."/>
            <person name="Paolocci F."/>
            <person name="Nowrousian M."/>
            <person name="Ottonello S."/>
            <person name="Baldrian P."/>
            <person name="Spatafora J.W."/>
            <person name="Henrissat B."/>
            <person name="Nagy L.G."/>
            <person name="Aury J.M."/>
            <person name="Wincker P."/>
            <person name="Grigoriev I.V."/>
            <person name="Bonfante P."/>
            <person name="Martin F.M."/>
        </authorList>
    </citation>
    <scope>NUCLEOTIDE SEQUENCE [LARGE SCALE GENOMIC DNA]</scope>
    <source>
        <strain evidence="2 3">ATCC MYA-4762</strain>
    </source>
</reference>
<evidence type="ECO:0000313" key="2">
    <source>
        <dbReference type="EMBL" id="RPB24108.1"/>
    </source>
</evidence>
<evidence type="ECO:0000313" key="3">
    <source>
        <dbReference type="Proteomes" id="UP000267821"/>
    </source>
</evidence>
<keyword evidence="1" id="KW-1133">Transmembrane helix</keyword>
<keyword evidence="3" id="KW-1185">Reference proteome</keyword>
<evidence type="ECO:0008006" key="4">
    <source>
        <dbReference type="Google" id="ProtNLM"/>
    </source>
</evidence>
<keyword evidence="1" id="KW-0472">Membrane</keyword>
<proteinExistence type="predicted"/>